<proteinExistence type="predicted"/>
<dbReference type="EMBL" id="BARW01010143">
    <property type="protein sequence ID" value="GAI73550.1"/>
    <property type="molecule type" value="Genomic_DNA"/>
</dbReference>
<organism evidence="1">
    <name type="scientific">marine sediment metagenome</name>
    <dbReference type="NCBI Taxonomy" id="412755"/>
    <lineage>
        <taxon>unclassified sequences</taxon>
        <taxon>metagenomes</taxon>
        <taxon>ecological metagenomes</taxon>
    </lineage>
</organism>
<name>X1SDS1_9ZZZZ</name>
<evidence type="ECO:0000313" key="1">
    <source>
        <dbReference type="EMBL" id="GAI73550.1"/>
    </source>
</evidence>
<reference evidence="1" key="1">
    <citation type="journal article" date="2014" name="Front. Microbiol.">
        <title>High frequency of phylogenetically diverse reductive dehalogenase-homologous genes in deep subseafloor sedimentary metagenomes.</title>
        <authorList>
            <person name="Kawai M."/>
            <person name="Futagami T."/>
            <person name="Toyoda A."/>
            <person name="Takaki Y."/>
            <person name="Nishi S."/>
            <person name="Hori S."/>
            <person name="Arai W."/>
            <person name="Tsubouchi T."/>
            <person name="Morono Y."/>
            <person name="Uchiyama I."/>
            <person name="Ito T."/>
            <person name="Fujiyama A."/>
            <person name="Inagaki F."/>
            <person name="Takami H."/>
        </authorList>
    </citation>
    <scope>NUCLEOTIDE SEQUENCE</scope>
    <source>
        <strain evidence="1">Expedition CK06-06</strain>
    </source>
</reference>
<sequence length="96" mass="10647">MQNYETPPVAGPGRIGQLAAIAAGYYTDIINIIAPAQAAAGETVWVEVWVRNLHTTPIYIATTGRYNGVSLFFPPRLCHRGCRGNLLLRQFFYHAQ</sequence>
<protein>
    <submittedName>
        <fullName evidence="1">Uncharacterized protein</fullName>
    </submittedName>
</protein>
<dbReference type="AlphaFoldDB" id="X1SDS1"/>
<comment type="caution">
    <text evidence="1">The sequence shown here is derived from an EMBL/GenBank/DDBJ whole genome shotgun (WGS) entry which is preliminary data.</text>
</comment>
<accession>X1SDS1</accession>
<gene>
    <name evidence="1" type="ORF">S12H4_20108</name>
</gene>